<keyword evidence="2" id="KW-0503">Monooxygenase</keyword>
<gene>
    <name evidence="2" type="ORF">BST17_02175</name>
</gene>
<dbReference type="GO" id="GO:0004497">
    <property type="term" value="F:monooxygenase activity"/>
    <property type="evidence" value="ECO:0007669"/>
    <property type="project" value="UniProtKB-KW"/>
</dbReference>
<evidence type="ECO:0000313" key="3">
    <source>
        <dbReference type="Proteomes" id="UP000192366"/>
    </source>
</evidence>
<dbReference type="EMBL" id="MVHJ01000001">
    <property type="protein sequence ID" value="ORA07286.1"/>
    <property type="molecule type" value="Genomic_DNA"/>
</dbReference>
<organism evidence="2 3">
    <name type="scientific">Mycolicibacterium bacteremicum</name>
    <name type="common">Mycobacterium bacteremicum</name>
    <dbReference type="NCBI Taxonomy" id="564198"/>
    <lineage>
        <taxon>Bacteria</taxon>
        <taxon>Bacillati</taxon>
        <taxon>Actinomycetota</taxon>
        <taxon>Actinomycetes</taxon>
        <taxon>Mycobacteriales</taxon>
        <taxon>Mycobacteriaceae</taxon>
        <taxon>Mycolicibacterium</taxon>
    </lineage>
</organism>
<evidence type="ECO:0000259" key="1">
    <source>
        <dbReference type="PROSITE" id="PS51725"/>
    </source>
</evidence>
<keyword evidence="2" id="KW-0560">Oxidoreductase</keyword>
<dbReference type="PROSITE" id="PS51725">
    <property type="entry name" value="ABM"/>
    <property type="match status" value="1"/>
</dbReference>
<dbReference type="STRING" id="564198.BST17_02175"/>
<name>A0A1W9Z4M4_MYCBA</name>
<dbReference type="InterPro" id="IPR007138">
    <property type="entry name" value="ABM_dom"/>
</dbReference>
<dbReference type="OrthoDB" id="287932at2"/>
<dbReference type="RefSeq" id="WP_083055117.1">
    <property type="nucleotide sequence ID" value="NZ_JACKVM010000014.1"/>
</dbReference>
<proteinExistence type="predicted"/>
<dbReference type="Pfam" id="PF03992">
    <property type="entry name" value="ABM"/>
    <property type="match status" value="1"/>
</dbReference>
<reference evidence="2 3" key="1">
    <citation type="submission" date="2017-02" db="EMBL/GenBank/DDBJ databases">
        <title>The new phylogeny of genus Mycobacterium.</title>
        <authorList>
            <person name="Tortoli E."/>
            <person name="Trovato A."/>
            <person name="Cirillo D.M."/>
        </authorList>
    </citation>
    <scope>NUCLEOTIDE SEQUENCE [LARGE SCALE GENOMIC DNA]</scope>
    <source>
        <strain evidence="2 3">DSM 45578</strain>
    </source>
</reference>
<protein>
    <submittedName>
        <fullName evidence="2">Antibiotic biosynthesis monooxygenase</fullName>
    </submittedName>
</protein>
<dbReference type="InterPro" id="IPR011008">
    <property type="entry name" value="Dimeric_a/b-barrel"/>
</dbReference>
<dbReference type="Gene3D" id="3.30.70.100">
    <property type="match status" value="1"/>
</dbReference>
<accession>A0A1W9Z4M4</accession>
<keyword evidence="3" id="KW-1185">Reference proteome</keyword>
<sequence>MVIVAGHLMVEPQARESYLTGCVAVVQAARVAHGCLDFAIGADLLDPGRINIYERWESQAAVVAFRGSGPDADQSAAIVAAAVVEYETAAGREIG</sequence>
<dbReference type="AlphaFoldDB" id="A0A1W9Z4M4"/>
<evidence type="ECO:0000313" key="2">
    <source>
        <dbReference type="EMBL" id="ORA07286.1"/>
    </source>
</evidence>
<dbReference type="SUPFAM" id="SSF54909">
    <property type="entry name" value="Dimeric alpha+beta barrel"/>
    <property type="match status" value="1"/>
</dbReference>
<dbReference type="Proteomes" id="UP000192366">
    <property type="component" value="Unassembled WGS sequence"/>
</dbReference>
<comment type="caution">
    <text evidence="2">The sequence shown here is derived from an EMBL/GenBank/DDBJ whole genome shotgun (WGS) entry which is preliminary data.</text>
</comment>
<feature type="domain" description="ABM" evidence="1">
    <location>
        <begin position="2"/>
        <end position="95"/>
    </location>
</feature>